<comment type="similarity">
    <text evidence="1">Belongs to the UPF0065 (bug) family.</text>
</comment>
<gene>
    <name evidence="4" type="ORF">GWK15_19605</name>
    <name evidence="3" type="ORF">GXW75_19455</name>
</gene>
<dbReference type="PANTHER" id="PTHR42928:SF5">
    <property type="entry name" value="BLR1237 PROTEIN"/>
    <property type="match status" value="1"/>
</dbReference>
<feature type="domain" description="Metallo-beta-lactamase" evidence="2">
    <location>
        <begin position="396"/>
        <end position="608"/>
    </location>
</feature>
<organism evidence="3 6">
    <name type="scientific">Neoroseomonas oryzicola</name>
    <dbReference type="NCBI Taxonomy" id="535904"/>
    <lineage>
        <taxon>Bacteria</taxon>
        <taxon>Pseudomonadati</taxon>
        <taxon>Pseudomonadota</taxon>
        <taxon>Alphaproteobacteria</taxon>
        <taxon>Acetobacterales</taxon>
        <taxon>Acetobacteraceae</taxon>
        <taxon>Neoroseomonas</taxon>
    </lineage>
</organism>
<dbReference type="SUPFAM" id="SSF56281">
    <property type="entry name" value="Metallo-hydrolase/oxidoreductase"/>
    <property type="match status" value="1"/>
</dbReference>
<evidence type="ECO:0000313" key="6">
    <source>
        <dbReference type="Proteomes" id="UP001138708"/>
    </source>
</evidence>
<dbReference type="InterPro" id="IPR042100">
    <property type="entry name" value="Bug_dom1"/>
</dbReference>
<proteinExistence type="inferred from homology"/>
<dbReference type="Pfam" id="PF00753">
    <property type="entry name" value="Lactamase_B"/>
    <property type="match status" value="1"/>
</dbReference>
<keyword evidence="5" id="KW-1185">Reference proteome</keyword>
<dbReference type="EMBL" id="JAAEDK010000053">
    <property type="protein sequence ID" value="MBR0661441.1"/>
    <property type="molecule type" value="Genomic_DNA"/>
</dbReference>
<evidence type="ECO:0000313" key="3">
    <source>
        <dbReference type="EMBL" id="MBR0661441.1"/>
    </source>
</evidence>
<dbReference type="Proteomes" id="UP000746741">
    <property type="component" value="Unassembled WGS sequence"/>
</dbReference>
<reference evidence="4 5" key="2">
    <citation type="submission" date="2020-02" db="EMBL/GenBank/DDBJ databases">
        <authorList>
            <person name="Sun Q."/>
            <person name="Inoue M."/>
        </authorList>
    </citation>
    <scope>NUCLEOTIDE SEQUENCE [LARGE SCALE GENOMIC DNA]</scope>
    <source>
        <strain evidence="4 5">KCTC 22478</strain>
    </source>
</reference>
<protein>
    <submittedName>
        <fullName evidence="3">MBL fold metallo-hydrolase</fullName>
    </submittedName>
</protein>
<evidence type="ECO:0000256" key="1">
    <source>
        <dbReference type="ARBA" id="ARBA00006987"/>
    </source>
</evidence>
<evidence type="ECO:0000259" key="2">
    <source>
        <dbReference type="SMART" id="SM00849"/>
    </source>
</evidence>
<dbReference type="Gene3D" id="3.60.15.10">
    <property type="entry name" value="Ribonuclease Z/Hydroxyacylglutathione hydrolase-like"/>
    <property type="match status" value="1"/>
</dbReference>
<accession>A0A9X9WM81</accession>
<dbReference type="RefSeq" id="WP_168043080.1">
    <property type="nucleotide sequence ID" value="NZ_JAAEDK010000053.1"/>
</dbReference>
<reference evidence="3" key="1">
    <citation type="submission" date="2020-01" db="EMBL/GenBank/DDBJ databases">
        <authorList>
            <person name="Rat A."/>
        </authorList>
    </citation>
    <scope>NUCLEOTIDE SEQUENCE</scope>
    <source>
        <strain evidence="3">LMG 31161</strain>
    </source>
</reference>
<dbReference type="SMART" id="SM00849">
    <property type="entry name" value="Lactamase_B"/>
    <property type="match status" value="1"/>
</dbReference>
<dbReference type="Proteomes" id="UP001138708">
    <property type="component" value="Unassembled WGS sequence"/>
</dbReference>
<dbReference type="AlphaFoldDB" id="A0A9X9WM81"/>
<dbReference type="PANTHER" id="PTHR42928">
    <property type="entry name" value="TRICARBOXYLATE-BINDING PROTEIN"/>
    <property type="match status" value="1"/>
</dbReference>
<dbReference type="Gene3D" id="3.40.190.150">
    <property type="entry name" value="Bordetella uptake gene, domain 1"/>
    <property type="match status" value="1"/>
</dbReference>
<evidence type="ECO:0000313" key="5">
    <source>
        <dbReference type="Proteomes" id="UP000746741"/>
    </source>
</evidence>
<dbReference type="InterPro" id="IPR036866">
    <property type="entry name" value="RibonucZ/Hydroxyglut_hydro"/>
</dbReference>
<dbReference type="Pfam" id="PF03401">
    <property type="entry name" value="TctC"/>
    <property type="match status" value="1"/>
</dbReference>
<dbReference type="CDD" id="cd16277">
    <property type="entry name" value="metallo-hydrolase-like_MBL-fold"/>
    <property type="match status" value="1"/>
</dbReference>
<dbReference type="Gene3D" id="3.40.190.10">
    <property type="entry name" value="Periplasmic binding protein-like II"/>
    <property type="match status" value="1"/>
</dbReference>
<comment type="caution">
    <text evidence="3">The sequence shown here is derived from an EMBL/GenBank/DDBJ whole genome shotgun (WGS) entry which is preliminary data.</text>
</comment>
<sequence length="630" mass="68232">MTMTAPLRRRGLAALAAGLAAPGLARSQESWPNRPVRIVIPFAPGGPIDTVGRLVGERLRERLGQPFLIDNRAGAGGSIGLRSVVQSPPDGYALVLTSSSLAILPAIYANLGFDPRTDLAPVSLVAEIATTIAVRANHRFATLQDMVTEARAKPGTVTYGTSGIGSSNHLSGALLAATAGLDLVHVPYRGAAQAMNALYAGDVDVVFASTVETLGHAREGRARILAVTTARRIPALPEVPAAIEVVPGYVAPNWFAIAAPRGLPAPILARLSAELAQLATDPDFRARFATLGAEPLMTTPDILAARLAEDVPTWQRVAAEAGIRAERPHRPTTGRTMRKLTIGDVTITSIIERDGPWRAPEAMFPKAAAAPDLLAERLKEVEPETYDAASGKMVITYQTYVVRTPHHTILVDTCTGEDKGWPAPMDFPKQPWLDGLKAEGLSFEDIDYVFCTHLHIDHSGWNTVLRDGRWVPTFPNAKYVFHKREYAAWAETTKAGIERPGGGGNVHRFNCEPIVEAGQALLVDDDFQLDDRITIQPTPGHSPCHCCVHIRSGGQHAVVTGDLMHHALQVHQPDWSTVFCWDPAEAEASRRKFFGQVAGTDAKILPIHFPDPSVGRIEANGDRFRWRYIR</sequence>
<dbReference type="InterPro" id="IPR001279">
    <property type="entry name" value="Metallo-B-lactamas"/>
</dbReference>
<evidence type="ECO:0000313" key="4">
    <source>
        <dbReference type="EMBL" id="NKE19171.1"/>
    </source>
</evidence>
<dbReference type="EMBL" id="JAAVUP010000008">
    <property type="protein sequence ID" value="NKE19171.1"/>
    <property type="molecule type" value="Genomic_DNA"/>
</dbReference>
<dbReference type="SUPFAM" id="SSF53850">
    <property type="entry name" value="Periplasmic binding protein-like II"/>
    <property type="match status" value="1"/>
</dbReference>
<name>A0A9X9WM81_9PROT</name>
<reference evidence="3" key="3">
    <citation type="journal article" date="2021" name="Syst. Appl. Microbiol.">
        <title>Roseomonas hellenica sp. nov., isolated from roots of wild-growing Alkanna tinctoria.</title>
        <authorList>
            <person name="Rat A."/>
            <person name="Naranjo H.D."/>
            <person name="Lebbe L."/>
            <person name="Cnockaert M."/>
            <person name="Krigas N."/>
            <person name="Grigoriadou K."/>
            <person name="Maloupa E."/>
            <person name="Willems A."/>
        </authorList>
    </citation>
    <scope>NUCLEOTIDE SEQUENCE</scope>
    <source>
        <strain evidence="3">LMG 31161</strain>
    </source>
</reference>
<dbReference type="CDD" id="cd13578">
    <property type="entry name" value="PBP2_Bug27"/>
    <property type="match status" value="1"/>
</dbReference>
<dbReference type="InterPro" id="IPR005064">
    <property type="entry name" value="BUG"/>
</dbReference>